<dbReference type="InterPro" id="IPR009057">
    <property type="entry name" value="Homeodomain-like_sf"/>
</dbReference>
<reference evidence="6" key="1">
    <citation type="submission" date="2021-02" db="EMBL/GenBank/DDBJ databases">
        <authorList>
            <person name="Nowell W R."/>
        </authorList>
    </citation>
    <scope>NUCLEOTIDE SEQUENCE</scope>
</reference>
<evidence type="ECO:0000259" key="4">
    <source>
        <dbReference type="SMART" id="SM00674"/>
    </source>
</evidence>
<evidence type="ECO:0000256" key="3">
    <source>
        <dbReference type="SAM" id="MobiDB-lite"/>
    </source>
</evidence>
<dbReference type="AlphaFoldDB" id="A0A815TWN2"/>
<dbReference type="EMBL" id="CAJNOJ010000684">
    <property type="protein sequence ID" value="CAF1509636.1"/>
    <property type="molecule type" value="Genomic_DNA"/>
</dbReference>
<evidence type="ECO:0000313" key="7">
    <source>
        <dbReference type="Proteomes" id="UP000663828"/>
    </source>
</evidence>
<protein>
    <recommendedName>
        <fullName evidence="4">HTH CENPB-type domain-containing protein</fullName>
    </recommendedName>
</protein>
<dbReference type="Pfam" id="PF04218">
    <property type="entry name" value="CENP-B_N"/>
    <property type="match status" value="1"/>
</dbReference>
<evidence type="ECO:0000313" key="8">
    <source>
        <dbReference type="Proteomes" id="UP000663852"/>
    </source>
</evidence>
<gene>
    <name evidence="6" type="ORF">EDS130_LOCUS43157</name>
    <name evidence="5" type="ORF">XAT740_LOCUS34415</name>
</gene>
<evidence type="ECO:0000256" key="1">
    <source>
        <dbReference type="ARBA" id="ARBA00023125"/>
    </source>
</evidence>
<dbReference type="Gene3D" id="1.10.10.60">
    <property type="entry name" value="Homeodomain-like"/>
    <property type="match status" value="1"/>
</dbReference>
<sequence>MDTFCFSLPAPTDFTDSSSSSEEDDSDLEVTSIRDEQENDLVHIDDLCLDSDYTSDEDITVLNYPTETNNPVVQSNNSDENLNSIISIENSSMSPSTDQDNSGSSKKRKRRAWSIKEKLLVIEDYEKSKSKHTIAKVHGCTRFQLSEWIKQKEGLLKLQSSRLGGQRKRLKGAGSKLKYFDLDDRLIKWFKERRTPPDLNGASNEIRRERISFKQLVRCGTQLSLELKHEIPSLKWYRRFMKRHNLSLQRPKRNQKIPL</sequence>
<evidence type="ECO:0000256" key="2">
    <source>
        <dbReference type="ARBA" id="ARBA00023242"/>
    </source>
</evidence>
<feature type="region of interest" description="Disordered" evidence="3">
    <location>
        <begin position="87"/>
        <end position="110"/>
    </location>
</feature>
<proteinExistence type="predicted"/>
<dbReference type="InterPro" id="IPR006600">
    <property type="entry name" value="HTH_CenpB_DNA-bd_dom"/>
</dbReference>
<name>A0A815TWN2_ADIRI</name>
<feature type="domain" description="HTH CENPB-type" evidence="4">
    <location>
        <begin position="176"/>
        <end position="250"/>
    </location>
</feature>
<dbReference type="SUPFAM" id="SSF46689">
    <property type="entry name" value="Homeodomain-like"/>
    <property type="match status" value="1"/>
</dbReference>
<dbReference type="SMART" id="SM00674">
    <property type="entry name" value="CENPB"/>
    <property type="match status" value="1"/>
</dbReference>
<dbReference type="Proteomes" id="UP000663828">
    <property type="component" value="Unassembled WGS sequence"/>
</dbReference>
<dbReference type="GO" id="GO:0003677">
    <property type="term" value="F:DNA binding"/>
    <property type="evidence" value="ECO:0007669"/>
    <property type="project" value="UniProtKB-KW"/>
</dbReference>
<keyword evidence="7" id="KW-1185">Reference proteome</keyword>
<dbReference type="InterPro" id="IPR007889">
    <property type="entry name" value="HTH_Psq"/>
</dbReference>
<evidence type="ECO:0000313" key="5">
    <source>
        <dbReference type="EMBL" id="CAF1406049.1"/>
    </source>
</evidence>
<organism evidence="6 8">
    <name type="scientific">Adineta ricciae</name>
    <name type="common">Rotifer</name>
    <dbReference type="NCBI Taxonomy" id="249248"/>
    <lineage>
        <taxon>Eukaryota</taxon>
        <taxon>Metazoa</taxon>
        <taxon>Spiralia</taxon>
        <taxon>Gnathifera</taxon>
        <taxon>Rotifera</taxon>
        <taxon>Eurotatoria</taxon>
        <taxon>Bdelloidea</taxon>
        <taxon>Adinetida</taxon>
        <taxon>Adinetidae</taxon>
        <taxon>Adineta</taxon>
    </lineage>
</organism>
<feature type="region of interest" description="Disordered" evidence="3">
    <location>
        <begin position="1"/>
        <end position="36"/>
    </location>
</feature>
<comment type="caution">
    <text evidence="6">The sequence shown here is derived from an EMBL/GenBank/DDBJ whole genome shotgun (WGS) entry which is preliminary data.</text>
</comment>
<keyword evidence="1" id="KW-0238">DNA-binding</keyword>
<evidence type="ECO:0000313" key="6">
    <source>
        <dbReference type="EMBL" id="CAF1509636.1"/>
    </source>
</evidence>
<feature type="compositionally biased region" description="Low complexity" evidence="3">
    <location>
        <begin position="87"/>
        <end position="96"/>
    </location>
</feature>
<dbReference type="EMBL" id="CAJNOR010003360">
    <property type="protein sequence ID" value="CAF1406049.1"/>
    <property type="molecule type" value="Genomic_DNA"/>
</dbReference>
<accession>A0A815TWN2</accession>
<keyword evidence="2" id="KW-0539">Nucleus</keyword>
<dbReference type="OrthoDB" id="6489831at2759"/>
<dbReference type="Proteomes" id="UP000663852">
    <property type="component" value="Unassembled WGS sequence"/>
</dbReference>